<keyword evidence="3" id="KW-0804">Transcription</keyword>
<evidence type="ECO:0000313" key="7">
    <source>
        <dbReference type="EMBL" id="OHV39784.1"/>
    </source>
</evidence>
<evidence type="ECO:0000256" key="1">
    <source>
        <dbReference type="ARBA" id="ARBA00023015"/>
    </source>
</evidence>
<gene>
    <name evidence="7" type="ORF">BBK14_32795</name>
</gene>
<keyword evidence="2 4" id="KW-0238">DNA-binding</keyword>
<dbReference type="GO" id="GO:0000976">
    <property type="term" value="F:transcription cis-regulatory region binding"/>
    <property type="evidence" value="ECO:0007669"/>
    <property type="project" value="TreeGrafter"/>
</dbReference>
<feature type="domain" description="HTH tetR-type" evidence="6">
    <location>
        <begin position="23"/>
        <end position="83"/>
    </location>
</feature>
<evidence type="ECO:0000256" key="3">
    <source>
        <dbReference type="ARBA" id="ARBA00023163"/>
    </source>
</evidence>
<keyword evidence="1" id="KW-0805">Transcription regulation</keyword>
<dbReference type="SUPFAM" id="SSF46689">
    <property type="entry name" value="Homeodomain-like"/>
    <property type="match status" value="1"/>
</dbReference>
<accession>A0A1S1R4W7</accession>
<dbReference type="PRINTS" id="PR00455">
    <property type="entry name" value="HTHTETR"/>
</dbReference>
<sequence length="220" mass="23476">MSDSVKDGPSRVKDKPSRAEKTRLTRRRIVAAAAELFLDQGYGATTLDQVAARAGVAVQTVYFHFGNKATLLKEALDVAAVGDDEPVALLDRPWLEELSAEPDPVRVIELWTNGGREIMGRVAPLLAVVRGTVGTDPDLAAQWDVNEGQRRAAFRALAGLLADRAALRPGLTVEDAADLAFLITSAENYIVATGTLGWSPELWQSTTATLLAQALLGATA</sequence>
<dbReference type="PANTHER" id="PTHR30055">
    <property type="entry name" value="HTH-TYPE TRANSCRIPTIONAL REGULATOR RUTR"/>
    <property type="match status" value="1"/>
</dbReference>
<evidence type="ECO:0000313" key="8">
    <source>
        <dbReference type="Proteomes" id="UP000179769"/>
    </source>
</evidence>
<name>A0A1S1R4W7_9ACTN</name>
<organism evidence="7 8">
    <name type="scientific">Parafrankia soli</name>
    <dbReference type="NCBI Taxonomy" id="2599596"/>
    <lineage>
        <taxon>Bacteria</taxon>
        <taxon>Bacillati</taxon>
        <taxon>Actinomycetota</taxon>
        <taxon>Actinomycetes</taxon>
        <taxon>Frankiales</taxon>
        <taxon>Frankiaceae</taxon>
        <taxon>Parafrankia</taxon>
    </lineage>
</organism>
<dbReference type="RefSeq" id="WP_071060976.1">
    <property type="nucleotide sequence ID" value="NZ_MAXA01000085.1"/>
</dbReference>
<evidence type="ECO:0000259" key="6">
    <source>
        <dbReference type="PROSITE" id="PS50977"/>
    </source>
</evidence>
<dbReference type="OrthoDB" id="4823039at2"/>
<dbReference type="Gene3D" id="1.10.357.10">
    <property type="entry name" value="Tetracycline Repressor, domain 2"/>
    <property type="match status" value="1"/>
</dbReference>
<evidence type="ECO:0000256" key="5">
    <source>
        <dbReference type="SAM" id="MobiDB-lite"/>
    </source>
</evidence>
<dbReference type="Pfam" id="PF00440">
    <property type="entry name" value="TetR_N"/>
    <property type="match status" value="1"/>
</dbReference>
<dbReference type="PROSITE" id="PS50977">
    <property type="entry name" value="HTH_TETR_2"/>
    <property type="match status" value="1"/>
</dbReference>
<dbReference type="Proteomes" id="UP000179769">
    <property type="component" value="Unassembled WGS sequence"/>
</dbReference>
<comment type="caution">
    <text evidence="7">The sequence shown here is derived from an EMBL/GenBank/DDBJ whole genome shotgun (WGS) entry which is preliminary data.</text>
</comment>
<dbReference type="InterPro" id="IPR050109">
    <property type="entry name" value="HTH-type_TetR-like_transc_reg"/>
</dbReference>
<reference evidence="8" key="1">
    <citation type="submission" date="2016-07" db="EMBL/GenBank/DDBJ databases">
        <title>Frankia sp. NRRL B-16219 Genome sequencing.</title>
        <authorList>
            <person name="Ghodhbane-Gtari F."/>
            <person name="Swanson E."/>
            <person name="Gueddou A."/>
            <person name="Louati M."/>
            <person name="Nouioui I."/>
            <person name="Hezbri K."/>
            <person name="Abebe-Akele F."/>
            <person name="Simpson S."/>
            <person name="Morris K."/>
            <person name="Thomas K."/>
            <person name="Gtari M."/>
            <person name="Tisa L.S."/>
        </authorList>
    </citation>
    <scope>NUCLEOTIDE SEQUENCE [LARGE SCALE GENOMIC DNA]</scope>
    <source>
        <strain evidence="8">NRRL B-16219</strain>
    </source>
</reference>
<evidence type="ECO:0000256" key="4">
    <source>
        <dbReference type="PROSITE-ProRule" id="PRU00335"/>
    </source>
</evidence>
<dbReference type="EMBL" id="MAXA01000085">
    <property type="protein sequence ID" value="OHV39784.1"/>
    <property type="molecule type" value="Genomic_DNA"/>
</dbReference>
<proteinExistence type="predicted"/>
<keyword evidence="8" id="KW-1185">Reference proteome</keyword>
<dbReference type="AlphaFoldDB" id="A0A1S1R4W7"/>
<dbReference type="InterPro" id="IPR009057">
    <property type="entry name" value="Homeodomain-like_sf"/>
</dbReference>
<feature type="region of interest" description="Disordered" evidence="5">
    <location>
        <begin position="1"/>
        <end position="21"/>
    </location>
</feature>
<dbReference type="GO" id="GO:0003700">
    <property type="term" value="F:DNA-binding transcription factor activity"/>
    <property type="evidence" value="ECO:0007669"/>
    <property type="project" value="TreeGrafter"/>
</dbReference>
<dbReference type="FunFam" id="1.10.10.60:FF:000141">
    <property type="entry name" value="TetR family transcriptional regulator"/>
    <property type="match status" value="1"/>
</dbReference>
<dbReference type="GO" id="GO:0045892">
    <property type="term" value="P:negative regulation of DNA-templated transcription"/>
    <property type="evidence" value="ECO:0007669"/>
    <property type="project" value="UniProtKB-ARBA"/>
</dbReference>
<dbReference type="PANTHER" id="PTHR30055:SF234">
    <property type="entry name" value="HTH-TYPE TRANSCRIPTIONAL REGULATOR BETI"/>
    <property type="match status" value="1"/>
</dbReference>
<dbReference type="InterPro" id="IPR001647">
    <property type="entry name" value="HTH_TetR"/>
</dbReference>
<protein>
    <submittedName>
        <fullName evidence="7">TetR family transcriptional regulator</fullName>
    </submittedName>
</protein>
<evidence type="ECO:0000256" key="2">
    <source>
        <dbReference type="ARBA" id="ARBA00023125"/>
    </source>
</evidence>
<feature type="DNA-binding region" description="H-T-H motif" evidence="4">
    <location>
        <begin position="46"/>
        <end position="65"/>
    </location>
</feature>